<feature type="signal peptide" evidence="1">
    <location>
        <begin position="1"/>
        <end position="23"/>
    </location>
</feature>
<sequence>MAARLYWTLSMVASLGFTHTAWAQELDERLVTTGPATTTPLEQDSGTSASKHGLQLALSANLSLGAGYVYKNGVSRKTGLPEDLKITDASKGSLPILLEVGYRASPRFYLGLWGSYEKVFTKTSDLACPEGFDCSTYQWRFGPEARYHFAPDSGFDPWVGLGVGMEILNTDVEGRSSIVAPGGTIPTRVQSSVTDRGPTYARVSVGGDVALTRSLSLGPILTASIGSYTVRAGEQTVSFELPPGVPNPGPQTAAMPPADDGFHAYFTLGVRVVFLPL</sequence>
<gene>
    <name evidence="2" type="ORF">BON30_00990</name>
</gene>
<organism evidence="2 3">
    <name type="scientific">Cystobacter ferrugineus</name>
    <dbReference type="NCBI Taxonomy" id="83449"/>
    <lineage>
        <taxon>Bacteria</taxon>
        <taxon>Pseudomonadati</taxon>
        <taxon>Myxococcota</taxon>
        <taxon>Myxococcia</taxon>
        <taxon>Myxococcales</taxon>
        <taxon>Cystobacterineae</taxon>
        <taxon>Archangiaceae</taxon>
        <taxon>Cystobacter</taxon>
    </lineage>
</organism>
<accession>A0A1L9BI61</accession>
<keyword evidence="3" id="KW-1185">Reference proteome</keyword>
<evidence type="ECO:0008006" key="4">
    <source>
        <dbReference type="Google" id="ProtNLM"/>
    </source>
</evidence>
<dbReference type="Gene3D" id="2.40.160.20">
    <property type="match status" value="1"/>
</dbReference>
<feature type="chain" id="PRO_5012589376" description="Outer membrane protein beta-barrel domain-containing protein" evidence="1">
    <location>
        <begin position="24"/>
        <end position="277"/>
    </location>
</feature>
<evidence type="ECO:0000313" key="3">
    <source>
        <dbReference type="Proteomes" id="UP000182229"/>
    </source>
</evidence>
<dbReference type="SUPFAM" id="SSF56925">
    <property type="entry name" value="OMPA-like"/>
    <property type="match status" value="1"/>
</dbReference>
<name>A0A1L9BI61_9BACT</name>
<keyword evidence="1" id="KW-0732">Signal</keyword>
<dbReference type="RefSeq" id="WP_071895936.1">
    <property type="nucleotide sequence ID" value="NZ_MPIN01000001.1"/>
</dbReference>
<dbReference type="STRING" id="83449.BON30_00990"/>
<evidence type="ECO:0000313" key="2">
    <source>
        <dbReference type="EMBL" id="OJH41848.1"/>
    </source>
</evidence>
<proteinExistence type="predicted"/>
<dbReference type="EMBL" id="MPIN01000001">
    <property type="protein sequence ID" value="OJH41848.1"/>
    <property type="molecule type" value="Genomic_DNA"/>
</dbReference>
<dbReference type="OrthoDB" id="5497298at2"/>
<dbReference type="AlphaFoldDB" id="A0A1L9BI61"/>
<dbReference type="Proteomes" id="UP000182229">
    <property type="component" value="Unassembled WGS sequence"/>
</dbReference>
<reference evidence="2 3" key="2">
    <citation type="submission" date="2016-12" db="EMBL/GenBank/DDBJ databases">
        <title>Draft Genome Sequence of Cystobacter ferrugineus Strain Cbfe23.</title>
        <authorList>
            <person name="Akbar S."/>
            <person name="Dowd S.E."/>
            <person name="Stevens D.C."/>
        </authorList>
    </citation>
    <scope>NUCLEOTIDE SEQUENCE [LARGE SCALE GENOMIC DNA]</scope>
    <source>
        <strain evidence="2 3">Cbfe23</strain>
    </source>
</reference>
<dbReference type="InterPro" id="IPR011250">
    <property type="entry name" value="OMP/PagP_B-barrel"/>
</dbReference>
<evidence type="ECO:0000256" key="1">
    <source>
        <dbReference type="SAM" id="SignalP"/>
    </source>
</evidence>
<reference evidence="3" key="1">
    <citation type="submission" date="2016-11" db="EMBL/GenBank/DDBJ databases">
        <authorList>
            <person name="Shukria A."/>
            <person name="Stevens D.C."/>
        </authorList>
    </citation>
    <scope>NUCLEOTIDE SEQUENCE [LARGE SCALE GENOMIC DNA]</scope>
    <source>
        <strain evidence="3">Cbfe23</strain>
    </source>
</reference>
<comment type="caution">
    <text evidence="2">The sequence shown here is derived from an EMBL/GenBank/DDBJ whole genome shotgun (WGS) entry which is preliminary data.</text>
</comment>
<protein>
    <recommendedName>
        <fullName evidence="4">Outer membrane protein beta-barrel domain-containing protein</fullName>
    </recommendedName>
</protein>